<accession>A0ABU0J9F1</accession>
<evidence type="ECO:0000313" key="3">
    <source>
        <dbReference type="Proteomes" id="UP001242480"/>
    </source>
</evidence>
<dbReference type="PROSITE" id="PS51186">
    <property type="entry name" value="GNAT"/>
    <property type="match status" value="1"/>
</dbReference>
<sequence length="164" mass="17372">MARPLQAALRPFLPADGPILAAIFRAAIEELASDDYDEDQQAAWASAADDEAAFGARLAGELTLVATVSGAPVGFAALKGAEEIDMLYVHPGVAGQGVARLLVDALEKLAAARGAKVLRVDASDTARDFFSRRGFEARHRQTVQLGGEWLGNTRMEKRLAGKPA</sequence>
<dbReference type="CDD" id="cd04301">
    <property type="entry name" value="NAT_SF"/>
    <property type="match status" value="1"/>
</dbReference>
<keyword evidence="2" id="KW-0808">Transferase</keyword>
<evidence type="ECO:0000313" key="2">
    <source>
        <dbReference type="EMBL" id="MDQ0470906.1"/>
    </source>
</evidence>
<dbReference type="Pfam" id="PF13673">
    <property type="entry name" value="Acetyltransf_10"/>
    <property type="match status" value="1"/>
</dbReference>
<dbReference type="InterPro" id="IPR016181">
    <property type="entry name" value="Acyl_CoA_acyltransferase"/>
</dbReference>
<comment type="caution">
    <text evidence="2">The sequence shown here is derived from an EMBL/GenBank/DDBJ whole genome shotgun (WGS) entry which is preliminary data.</text>
</comment>
<feature type="domain" description="N-acetyltransferase" evidence="1">
    <location>
        <begin position="7"/>
        <end position="160"/>
    </location>
</feature>
<keyword evidence="2" id="KW-0012">Acyltransferase</keyword>
<reference evidence="2 3" key="1">
    <citation type="submission" date="2023-07" db="EMBL/GenBank/DDBJ databases">
        <title>Genomic Encyclopedia of Type Strains, Phase IV (KMG-IV): sequencing the most valuable type-strain genomes for metagenomic binning, comparative biology and taxonomic classification.</title>
        <authorList>
            <person name="Goeker M."/>
        </authorList>
    </citation>
    <scope>NUCLEOTIDE SEQUENCE [LARGE SCALE GENOMIC DNA]</scope>
    <source>
        <strain evidence="2 3">DSM 19619</strain>
    </source>
</reference>
<dbReference type="EC" id="2.3.1.-" evidence="2"/>
<dbReference type="EMBL" id="JAUSVX010000007">
    <property type="protein sequence ID" value="MDQ0470906.1"/>
    <property type="molecule type" value="Genomic_DNA"/>
</dbReference>
<proteinExistence type="predicted"/>
<gene>
    <name evidence="2" type="ORF">QO011_003925</name>
</gene>
<dbReference type="InterPro" id="IPR052564">
    <property type="entry name" value="N-acetyltrans/Recomb-assoc"/>
</dbReference>
<dbReference type="Proteomes" id="UP001242480">
    <property type="component" value="Unassembled WGS sequence"/>
</dbReference>
<dbReference type="InterPro" id="IPR000182">
    <property type="entry name" value="GNAT_dom"/>
</dbReference>
<evidence type="ECO:0000259" key="1">
    <source>
        <dbReference type="PROSITE" id="PS51186"/>
    </source>
</evidence>
<dbReference type="GO" id="GO:0016746">
    <property type="term" value="F:acyltransferase activity"/>
    <property type="evidence" value="ECO:0007669"/>
    <property type="project" value="UniProtKB-KW"/>
</dbReference>
<dbReference type="RefSeq" id="WP_307275235.1">
    <property type="nucleotide sequence ID" value="NZ_JAUSVX010000007.1"/>
</dbReference>
<dbReference type="PANTHER" id="PTHR43451">
    <property type="entry name" value="ACETYLTRANSFERASE (GNAT) FAMILY PROTEIN"/>
    <property type="match status" value="1"/>
</dbReference>
<protein>
    <submittedName>
        <fullName evidence="2">Acetyltransferase</fullName>
        <ecNumber evidence="2">2.3.1.-</ecNumber>
    </submittedName>
</protein>
<name>A0ABU0J9F1_9HYPH</name>
<dbReference type="PANTHER" id="PTHR43451:SF1">
    <property type="entry name" value="ACETYLTRANSFERASE"/>
    <property type="match status" value="1"/>
</dbReference>
<dbReference type="SUPFAM" id="SSF55729">
    <property type="entry name" value="Acyl-CoA N-acyltransferases (Nat)"/>
    <property type="match status" value="1"/>
</dbReference>
<organism evidence="2 3">
    <name type="scientific">Labrys wisconsinensis</name>
    <dbReference type="NCBI Taxonomy" id="425677"/>
    <lineage>
        <taxon>Bacteria</taxon>
        <taxon>Pseudomonadati</taxon>
        <taxon>Pseudomonadota</taxon>
        <taxon>Alphaproteobacteria</taxon>
        <taxon>Hyphomicrobiales</taxon>
        <taxon>Xanthobacteraceae</taxon>
        <taxon>Labrys</taxon>
    </lineage>
</organism>
<dbReference type="Gene3D" id="3.40.630.30">
    <property type="match status" value="1"/>
</dbReference>
<keyword evidence="3" id="KW-1185">Reference proteome</keyword>